<sequence length="245" mass="27275">MDGVERLGLPLRRETLAQARSRGKLDVLSVTSHLGESDLRSRSSEKSSPKRHDEDRNYMLVFVVFGLEGLSPIGVWDVLEGWTHDGHGTELKPCKSCPSESISPKQELQSLVFGSGSRFSPRRSWTGLSDLVSRSGGRHSPKRGLAQARRARLSDMTRYNHYYTLAQARWASLSETEVLAWANRRGLSESGAEPCVCALFGLFSCYFLKDRNYMLVFVVFGLEGLSPIGVWDVLEGWTHDGHGTG</sequence>
<keyword evidence="2" id="KW-1185">Reference proteome</keyword>
<dbReference type="AlphaFoldDB" id="A0A4D6KMM4"/>
<dbReference type="Proteomes" id="UP000501690">
    <property type="component" value="Linkage Group LG1"/>
</dbReference>
<dbReference type="EMBL" id="CP039345">
    <property type="protein sequence ID" value="QCD78888.1"/>
    <property type="molecule type" value="Genomic_DNA"/>
</dbReference>
<proteinExistence type="predicted"/>
<accession>A0A4D6KMM4</accession>
<name>A0A4D6KMM4_VIGUN</name>
<evidence type="ECO:0000313" key="1">
    <source>
        <dbReference type="EMBL" id="QCD78888.1"/>
    </source>
</evidence>
<protein>
    <submittedName>
        <fullName evidence="1">Uncharacterized protein</fullName>
    </submittedName>
</protein>
<gene>
    <name evidence="1" type="ORF">DEO72_LG1g2524</name>
</gene>
<organism evidence="1 2">
    <name type="scientific">Vigna unguiculata</name>
    <name type="common">Cowpea</name>
    <dbReference type="NCBI Taxonomy" id="3917"/>
    <lineage>
        <taxon>Eukaryota</taxon>
        <taxon>Viridiplantae</taxon>
        <taxon>Streptophyta</taxon>
        <taxon>Embryophyta</taxon>
        <taxon>Tracheophyta</taxon>
        <taxon>Spermatophyta</taxon>
        <taxon>Magnoliopsida</taxon>
        <taxon>eudicotyledons</taxon>
        <taxon>Gunneridae</taxon>
        <taxon>Pentapetalae</taxon>
        <taxon>rosids</taxon>
        <taxon>fabids</taxon>
        <taxon>Fabales</taxon>
        <taxon>Fabaceae</taxon>
        <taxon>Papilionoideae</taxon>
        <taxon>50 kb inversion clade</taxon>
        <taxon>NPAAA clade</taxon>
        <taxon>indigoferoid/millettioid clade</taxon>
        <taxon>Phaseoleae</taxon>
        <taxon>Vigna</taxon>
    </lineage>
</organism>
<evidence type="ECO:0000313" key="2">
    <source>
        <dbReference type="Proteomes" id="UP000501690"/>
    </source>
</evidence>
<reference evidence="1 2" key="1">
    <citation type="submission" date="2019-04" db="EMBL/GenBank/DDBJ databases">
        <title>An improved genome assembly and genetic linkage map for asparagus bean, Vigna unguiculata ssp. sesquipedialis.</title>
        <authorList>
            <person name="Xia Q."/>
            <person name="Zhang R."/>
            <person name="Dong Y."/>
        </authorList>
    </citation>
    <scope>NUCLEOTIDE SEQUENCE [LARGE SCALE GENOMIC DNA]</scope>
    <source>
        <tissue evidence="1">Leaf</tissue>
    </source>
</reference>